<organism evidence="1">
    <name type="scientific">marine metagenome</name>
    <dbReference type="NCBI Taxonomy" id="408172"/>
    <lineage>
        <taxon>unclassified sequences</taxon>
        <taxon>metagenomes</taxon>
        <taxon>ecological metagenomes</taxon>
    </lineage>
</organism>
<reference evidence="1" key="1">
    <citation type="submission" date="2018-05" db="EMBL/GenBank/DDBJ databases">
        <authorList>
            <person name="Lanie J.A."/>
            <person name="Ng W.-L."/>
            <person name="Kazmierczak K.M."/>
            <person name="Andrzejewski T.M."/>
            <person name="Davidsen T.M."/>
            <person name="Wayne K.J."/>
            <person name="Tettelin H."/>
            <person name="Glass J.I."/>
            <person name="Rusch D."/>
            <person name="Podicherti R."/>
            <person name="Tsui H.-C.T."/>
            <person name="Winkler M.E."/>
        </authorList>
    </citation>
    <scope>NUCLEOTIDE SEQUENCE</scope>
</reference>
<protein>
    <submittedName>
        <fullName evidence="1">Uncharacterized protein</fullName>
    </submittedName>
</protein>
<dbReference type="AlphaFoldDB" id="A0A381RS40"/>
<gene>
    <name evidence="1" type="ORF">METZ01_LOCUS47566</name>
</gene>
<feature type="non-terminal residue" evidence="1">
    <location>
        <position position="32"/>
    </location>
</feature>
<proteinExistence type="predicted"/>
<accession>A0A381RS40</accession>
<dbReference type="EMBL" id="UINC01002259">
    <property type="protein sequence ID" value="SUZ94712.1"/>
    <property type="molecule type" value="Genomic_DNA"/>
</dbReference>
<evidence type="ECO:0000313" key="1">
    <source>
        <dbReference type="EMBL" id="SUZ94712.1"/>
    </source>
</evidence>
<sequence length="32" mass="3623">MKLTRIYTGDDNRSHFEDIEIDIAPSKSGLIS</sequence>
<name>A0A381RS40_9ZZZZ</name>